<evidence type="ECO:0000313" key="2">
    <source>
        <dbReference type="EMBL" id="BDZ44564.1"/>
    </source>
</evidence>
<sequence length="102" mass="10900">MELLFVVLGGILLGLIARYSLPHRSTSGVLLLPALGAAVSALIWVALTWAGLKWDAGLIWWITLLATALVCGAAALRLGRSRERADAARLSALINPRRTTAR</sequence>
<keyword evidence="1" id="KW-0812">Transmembrane</keyword>
<evidence type="ECO:0008006" key="4">
    <source>
        <dbReference type="Google" id="ProtNLM"/>
    </source>
</evidence>
<dbReference type="RefSeq" id="WP_286278017.1">
    <property type="nucleotide sequence ID" value="NZ_AP027731.1"/>
</dbReference>
<keyword evidence="1" id="KW-1133">Transmembrane helix</keyword>
<evidence type="ECO:0000256" key="1">
    <source>
        <dbReference type="SAM" id="Phobius"/>
    </source>
</evidence>
<accession>A0ABN6XI82</accession>
<organism evidence="2 3">
    <name type="scientific">Naasia aerilata</name>
    <dbReference type="NCBI Taxonomy" id="1162966"/>
    <lineage>
        <taxon>Bacteria</taxon>
        <taxon>Bacillati</taxon>
        <taxon>Actinomycetota</taxon>
        <taxon>Actinomycetes</taxon>
        <taxon>Micrococcales</taxon>
        <taxon>Microbacteriaceae</taxon>
        <taxon>Naasia</taxon>
    </lineage>
</organism>
<feature type="transmembrane region" description="Helical" evidence="1">
    <location>
        <begin position="58"/>
        <end position="79"/>
    </location>
</feature>
<dbReference type="EMBL" id="AP027731">
    <property type="protein sequence ID" value="BDZ44564.1"/>
    <property type="molecule type" value="Genomic_DNA"/>
</dbReference>
<protein>
    <recommendedName>
        <fullName evidence="4">Integral membrane protein</fullName>
    </recommendedName>
</protein>
<dbReference type="Proteomes" id="UP001321498">
    <property type="component" value="Chromosome"/>
</dbReference>
<evidence type="ECO:0000313" key="3">
    <source>
        <dbReference type="Proteomes" id="UP001321498"/>
    </source>
</evidence>
<reference evidence="3" key="1">
    <citation type="journal article" date="2019" name="Int. J. Syst. Evol. Microbiol.">
        <title>The Global Catalogue of Microorganisms (GCM) 10K type strain sequencing project: providing services to taxonomists for standard genome sequencing and annotation.</title>
        <authorList>
            <consortium name="The Broad Institute Genomics Platform"/>
            <consortium name="The Broad Institute Genome Sequencing Center for Infectious Disease"/>
            <person name="Wu L."/>
            <person name="Ma J."/>
        </authorList>
    </citation>
    <scope>NUCLEOTIDE SEQUENCE [LARGE SCALE GENOMIC DNA]</scope>
    <source>
        <strain evidence="3">NBRC 108725</strain>
    </source>
</reference>
<feature type="transmembrane region" description="Helical" evidence="1">
    <location>
        <begin position="28"/>
        <end position="52"/>
    </location>
</feature>
<feature type="transmembrane region" description="Helical" evidence="1">
    <location>
        <begin position="6"/>
        <end position="21"/>
    </location>
</feature>
<keyword evidence="3" id="KW-1185">Reference proteome</keyword>
<keyword evidence="1" id="KW-0472">Membrane</keyword>
<proteinExistence type="predicted"/>
<gene>
    <name evidence="2" type="ORF">GCM10025866_04730</name>
</gene>
<name>A0ABN6XI82_9MICO</name>